<name>A0A9W9RX14_PENBR</name>
<feature type="transmembrane region" description="Helical" evidence="5">
    <location>
        <begin position="265"/>
        <end position="283"/>
    </location>
</feature>
<comment type="subcellular location">
    <subcellularLocation>
        <location evidence="1">Membrane</location>
        <topology evidence="1">Multi-pass membrane protein</topology>
    </subcellularLocation>
</comment>
<organism evidence="7 8">
    <name type="scientific">Penicillium brevicompactum</name>
    <dbReference type="NCBI Taxonomy" id="5074"/>
    <lineage>
        <taxon>Eukaryota</taxon>
        <taxon>Fungi</taxon>
        <taxon>Dikarya</taxon>
        <taxon>Ascomycota</taxon>
        <taxon>Pezizomycotina</taxon>
        <taxon>Eurotiomycetes</taxon>
        <taxon>Eurotiomycetidae</taxon>
        <taxon>Eurotiales</taxon>
        <taxon>Aspergillaceae</taxon>
        <taxon>Penicillium</taxon>
    </lineage>
</organism>
<keyword evidence="8" id="KW-1185">Reference proteome</keyword>
<feature type="transmembrane region" description="Helical" evidence="5">
    <location>
        <begin position="195"/>
        <end position="215"/>
    </location>
</feature>
<accession>A0A9W9RX14</accession>
<dbReference type="PANTHER" id="PTHR23501">
    <property type="entry name" value="MAJOR FACILITATOR SUPERFAMILY"/>
    <property type="match status" value="1"/>
</dbReference>
<dbReference type="SUPFAM" id="SSF103473">
    <property type="entry name" value="MFS general substrate transporter"/>
    <property type="match status" value="2"/>
</dbReference>
<evidence type="ECO:0000259" key="6">
    <source>
        <dbReference type="PROSITE" id="PS50850"/>
    </source>
</evidence>
<evidence type="ECO:0000256" key="3">
    <source>
        <dbReference type="ARBA" id="ARBA00022989"/>
    </source>
</evidence>
<feature type="transmembrane region" description="Helical" evidence="5">
    <location>
        <begin position="462"/>
        <end position="484"/>
    </location>
</feature>
<feature type="transmembrane region" description="Helical" evidence="5">
    <location>
        <begin position="539"/>
        <end position="557"/>
    </location>
</feature>
<evidence type="ECO:0000256" key="5">
    <source>
        <dbReference type="SAM" id="Phobius"/>
    </source>
</evidence>
<dbReference type="InterPro" id="IPR011701">
    <property type="entry name" value="MFS"/>
</dbReference>
<feature type="transmembrane region" description="Helical" evidence="5">
    <location>
        <begin position="78"/>
        <end position="99"/>
    </location>
</feature>
<dbReference type="InterPro" id="IPR036259">
    <property type="entry name" value="MFS_trans_sf"/>
</dbReference>
<dbReference type="Gene3D" id="1.20.1250.20">
    <property type="entry name" value="MFS general substrate transporter like domains"/>
    <property type="match status" value="1"/>
</dbReference>
<protein>
    <submittedName>
        <fullName evidence="7">Major facilitator superfamily-domain-containing protein</fullName>
    </submittedName>
</protein>
<evidence type="ECO:0000256" key="4">
    <source>
        <dbReference type="ARBA" id="ARBA00023136"/>
    </source>
</evidence>
<dbReference type="Proteomes" id="UP001148299">
    <property type="component" value="Unassembled WGS sequence"/>
</dbReference>
<comment type="caution">
    <text evidence="7">The sequence shown here is derived from an EMBL/GenBank/DDBJ whole genome shotgun (WGS) entry which is preliminary data.</text>
</comment>
<reference evidence="7" key="2">
    <citation type="journal article" date="2023" name="IMA Fungus">
        <title>Comparative genomic study of the Penicillium genus elucidates a diverse pangenome and 15 lateral gene transfer events.</title>
        <authorList>
            <person name="Petersen C."/>
            <person name="Sorensen T."/>
            <person name="Nielsen M.R."/>
            <person name="Sondergaard T.E."/>
            <person name="Sorensen J.L."/>
            <person name="Fitzpatrick D.A."/>
            <person name="Frisvad J.C."/>
            <person name="Nielsen K.L."/>
        </authorList>
    </citation>
    <scope>NUCLEOTIDE SEQUENCE</scope>
    <source>
        <strain evidence="7">IBT 35675</strain>
    </source>
</reference>
<dbReference type="PROSITE" id="PS50850">
    <property type="entry name" value="MFS"/>
    <property type="match status" value="1"/>
</dbReference>
<feature type="transmembrane region" description="Helical" evidence="5">
    <location>
        <begin position="304"/>
        <end position="325"/>
    </location>
</feature>
<dbReference type="AlphaFoldDB" id="A0A9W9RX14"/>
<feature type="transmembrane region" description="Helical" evidence="5">
    <location>
        <begin position="235"/>
        <end position="253"/>
    </location>
</feature>
<evidence type="ECO:0000256" key="2">
    <source>
        <dbReference type="ARBA" id="ARBA00022692"/>
    </source>
</evidence>
<keyword evidence="3 5" id="KW-1133">Transmembrane helix</keyword>
<sequence>MSVYLGEKAEKNAHATQELPFKGEEDDDYVSWKPGRQELMILGCLAIVSLVVALDGTVLVPVLPTIASELHGDTNEAYWVGTAYLLSSAVFQPLFVALSNVLGRQIMLFTSIVLFTIGTLICCLAEDMAVLLAGRTIQGVGGGGILCQTFVITTDIIPLRQRPAYSSIIQVAFVVGTVTGPLIGGLLVDHSTWRWVFYLNFPFMAVGLVMVPWVVRLQRPRNGSVAKQLKSIDWVGTLLFMGSVSSFLMGITWGGGQFAWSSWRTLFPICLGLVGVLAAILWLRKVPKNPLLSLALFRNTSSRAMYICAVLQGLLVSVSLSQFWWSSSFPQRLAHSQELILIVCVNQMFCELYSLPLYLEGPKDMSLTLTGVSLMTITGSLMPVSLVVGIVITKSGHIRWALWAGWVLITSSTGLLILLDIDIKTYAWVLIFLSVGMGHGCVIVSSSMCVQALADAKDSAQAAAMYTFLRSFGMCLGVAVSSTVMQNRLRHHLQIYQLPLDIADNVEGFVASLRNSKSSYTPAFIHSANTAYVQSLQNLFEVLVALAGVGLLATLFLKSVNMNKKLETQHGLQKKTNMDTEELIP</sequence>
<feature type="transmembrane region" description="Helical" evidence="5">
    <location>
        <begin position="425"/>
        <end position="450"/>
    </location>
</feature>
<reference evidence="7" key="1">
    <citation type="submission" date="2022-12" db="EMBL/GenBank/DDBJ databases">
        <authorList>
            <person name="Petersen C."/>
        </authorList>
    </citation>
    <scope>NUCLEOTIDE SEQUENCE</scope>
    <source>
        <strain evidence="7">IBT 35675</strain>
    </source>
</reference>
<proteinExistence type="predicted"/>
<gene>
    <name evidence="7" type="ORF">N7541_001156</name>
</gene>
<evidence type="ECO:0000256" key="1">
    <source>
        <dbReference type="ARBA" id="ARBA00004141"/>
    </source>
</evidence>
<dbReference type="GO" id="GO:0005886">
    <property type="term" value="C:plasma membrane"/>
    <property type="evidence" value="ECO:0007669"/>
    <property type="project" value="TreeGrafter"/>
</dbReference>
<evidence type="ECO:0000313" key="7">
    <source>
        <dbReference type="EMBL" id="KAJ5367215.1"/>
    </source>
</evidence>
<dbReference type="PANTHER" id="PTHR23501:SF94">
    <property type="entry name" value="MAJOR FACILITATOR SUPERFAMILY (MFS) PROFILE DOMAIN-CONTAINING PROTEIN"/>
    <property type="match status" value="1"/>
</dbReference>
<feature type="transmembrane region" description="Helical" evidence="5">
    <location>
        <begin position="106"/>
        <end position="131"/>
    </location>
</feature>
<dbReference type="Gene3D" id="1.20.1720.10">
    <property type="entry name" value="Multidrug resistance protein D"/>
    <property type="match status" value="1"/>
</dbReference>
<dbReference type="GO" id="GO:0022857">
    <property type="term" value="F:transmembrane transporter activity"/>
    <property type="evidence" value="ECO:0007669"/>
    <property type="project" value="InterPro"/>
</dbReference>
<feature type="domain" description="Major facilitator superfamily (MFS) profile" evidence="6">
    <location>
        <begin position="41"/>
        <end position="562"/>
    </location>
</feature>
<feature type="transmembrane region" description="Helical" evidence="5">
    <location>
        <begin position="400"/>
        <end position="419"/>
    </location>
</feature>
<dbReference type="Pfam" id="PF07690">
    <property type="entry name" value="MFS_1"/>
    <property type="match status" value="2"/>
</dbReference>
<evidence type="ECO:0000313" key="8">
    <source>
        <dbReference type="Proteomes" id="UP001148299"/>
    </source>
</evidence>
<dbReference type="EMBL" id="JAPZBR010000001">
    <property type="protein sequence ID" value="KAJ5367215.1"/>
    <property type="molecule type" value="Genomic_DNA"/>
</dbReference>
<dbReference type="InterPro" id="IPR020846">
    <property type="entry name" value="MFS_dom"/>
</dbReference>
<keyword evidence="2 5" id="KW-0812">Transmembrane</keyword>
<feature type="transmembrane region" description="Helical" evidence="5">
    <location>
        <begin position="164"/>
        <end position="183"/>
    </location>
</feature>
<feature type="transmembrane region" description="Helical" evidence="5">
    <location>
        <begin position="372"/>
        <end position="393"/>
    </location>
</feature>
<feature type="transmembrane region" description="Helical" evidence="5">
    <location>
        <begin position="39"/>
        <end position="66"/>
    </location>
</feature>
<feature type="transmembrane region" description="Helical" evidence="5">
    <location>
        <begin position="137"/>
        <end position="157"/>
    </location>
</feature>
<keyword evidence="4 5" id="KW-0472">Membrane</keyword>